<dbReference type="Proteomes" id="UP001416858">
    <property type="component" value="Unassembled WGS sequence"/>
</dbReference>
<dbReference type="RefSeq" id="WP_345689729.1">
    <property type="nucleotide sequence ID" value="NZ_BAABRO010000047.1"/>
</dbReference>
<comment type="caution">
    <text evidence="1">The sequence shown here is derived from an EMBL/GenBank/DDBJ whole genome shotgun (WGS) entry which is preliminary data.</text>
</comment>
<accession>A0ABP9W339</accession>
<reference evidence="1 2" key="1">
    <citation type="submission" date="2024-02" db="EMBL/GenBank/DDBJ databases">
        <title>Rhodopirellula caenicola NBRC 110016.</title>
        <authorList>
            <person name="Ichikawa N."/>
            <person name="Katano-Makiyama Y."/>
            <person name="Hidaka K."/>
        </authorList>
    </citation>
    <scope>NUCLEOTIDE SEQUENCE [LARGE SCALE GENOMIC DNA]</scope>
    <source>
        <strain evidence="1 2">NBRC 110016</strain>
    </source>
</reference>
<proteinExistence type="predicted"/>
<dbReference type="EMBL" id="BAABRO010000047">
    <property type="protein sequence ID" value="GAA5511225.1"/>
    <property type="molecule type" value="Genomic_DNA"/>
</dbReference>
<protein>
    <recommendedName>
        <fullName evidence="3">Phosphatidylinositol 3-and 4-kinase</fullName>
    </recommendedName>
</protein>
<organism evidence="1 2">
    <name type="scientific">Novipirellula caenicola</name>
    <dbReference type="NCBI Taxonomy" id="1536901"/>
    <lineage>
        <taxon>Bacteria</taxon>
        <taxon>Pseudomonadati</taxon>
        <taxon>Planctomycetota</taxon>
        <taxon>Planctomycetia</taxon>
        <taxon>Pirellulales</taxon>
        <taxon>Pirellulaceae</taxon>
        <taxon>Novipirellula</taxon>
    </lineage>
</organism>
<evidence type="ECO:0008006" key="3">
    <source>
        <dbReference type="Google" id="ProtNLM"/>
    </source>
</evidence>
<name>A0ABP9W339_9BACT</name>
<evidence type="ECO:0000313" key="1">
    <source>
        <dbReference type="EMBL" id="GAA5511225.1"/>
    </source>
</evidence>
<evidence type="ECO:0000313" key="2">
    <source>
        <dbReference type="Proteomes" id="UP001416858"/>
    </source>
</evidence>
<sequence>MKIPHRIIYEGGKVGRGASQPSYGLLNVIVKHSDNKRRFMVSNEIVALGFAQYLHLPVPPGGVVMNRAGTQPRFFSLEIFPDGPKPTPHADPAVIADKFTALCWGITLFDALLINKDRRPGNLAYDEKFDAIAIFDHGNCLFGTPGRQKIRNHVDLIGTGDHCLEKNLKRATGYKGWIEAIRDIPDAFIRNTVARGEGVGYSRDDCQFISEQLISRKARLHEFVLKQIEKFASLPPAERKKIQELTF</sequence>
<keyword evidence="2" id="KW-1185">Reference proteome</keyword>
<gene>
    <name evidence="1" type="ORF">Rcae01_06741</name>
</gene>